<comment type="caution">
    <text evidence="1">The sequence shown here is derived from an EMBL/GenBank/DDBJ whole genome shotgun (WGS) entry which is preliminary data.</text>
</comment>
<gene>
    <name evidence="1" type="ORF">EEJ42_22400</name>
</gene>
<reference evidence="1 2" key="1">
    <citation type="submission" date="2018-11" db="EMBL/GenBank/DDBJ databases">
        <title>The Potential of Streptomyces as Biocontrol Agents against the Tomato grey mould, Botrytis cinerea (Gray mold) Frontiers in Microbiology.</title>
        <authorList>
            <person name="Li D."/>
        </authorList>
    </citation>
    <scope>NUCLEOTIDE SEQUENCE [LARGE SCALE GENOMIC DNA]</scope>
    <source>
        <strain evidence="1 2">NEAU-LD23</strain>
    </source>
</reference>
<evidence type="ECO:0000313" key="1">
    <source>
        <dbReference type="EMBL" id="RNG21650.1"/>
    </source>
</evidence>
<name>A0A3M8VWC0_9ACTN</name>
<keyword evidence="2" id="KW-1185">Reference proteome</keyword>
<dbReference type="EMBL" id="RIBZ01000273">
    <property type="protein sequence ID" value="RNG21650.1"/>
    <property type="molecule type" value="Genomic_DNA"/>
</dbReference>
<protein>
    <submittedName>
        <fullName evidence="1">Uncharacterized protein</fullName>
    </submittedName>
</protein>
<dbReference type="AlphaFoldDB" id="A0A3M8VWC0"/>
<accession>A0A3M8VWC0</accession>
<proteinExistence type="predicted"/>
<dbReference type="Proteomes" id="UP000275401">
    <property type="component" value="Unassembled WGS sequence"/>
</dbReference>
<organism evidence="1 2">
    <name type="scientific">Streptomyces botrytidirepellens</name>
    <dbReference type="NCBI Taxonomy" id="2486417"/>
    <lineage>
        <taxon>Bacteria</taxon>
        <taxon>Bacillati</taxon>
        <taxon>Actinomycetota</taxon>
        <taxon>Actinomycetes</taxon>
        <taxon>Kitasatosporales</taxon>
        <taxon>Streptomycetaceae</taxon>
        <taxon>Streptomyces</taxon>
    </lineage>
</organism>
<sequence>MAPTLPRTVRAVDTDQLINLEQEAATCGFSQRIPVEWLKEHLAADATHYLFTTLVHRLKHRPEVSPQWRCQLLLTVSTGEQIWGLLDVLPDTFDKIPETLDTASKKDIVSRIERAVTQREWAERMAADADREEIPHGHPDIH</sequence>
<evidence type="ECO:0000313" key="2">
    <source>
        <dbReference type="Proteomes" id="UP000275401"/>
    </source>
</evidence>
<dbReference type="RefSeq" id="WP_123102223.1">
    <property type="nucleotide sequence ID" value="NZ_RIBZ01000273.1"/>
</dbReference>